<keyword evidence="2" id="KW-1185">Reference proteome</keyword>
<comment type="caution">
    <text evidence="1">The sequence shown here is derived from an EMBL/GenBank/DDBJ whole genome shotgun (WGS) entry which is preliminary data.</text>
</comment>
<accession>A0A508T8X1</accession>
<reference evidence="1" key="1">
    <citation type="submission" date="2019-02" db="EMBL/GenBank/DDBJ databases">
        <authorList>
            <person name="Pothier F.J."/>
        </authorList>
    </citation>
    <scope>NUCLEOTIDE SEQUENCE</scope>
    <source>
        <strain evidence="1">CI-1B</strain>
    </source>
</reference>
<evidence type="ECO:0000313" key="2">
    <source>
        <dbReference type="Proteomes" id="UP000328092"/>
    </source>
</evidence>
<gene>
    <name evidence="1" type="ORF">CI1B_28450</name>
</gene>
<proteinExistence type="predicted"/>
<protein>
    <submittedName>
        <fullName evidence="1">Uncharacterized protein</fullName>
    </submittedName>
</protein>
<dbReference type="Proteomes" id="UP000328092">
    <property type="component" value="Unassembled WGS sequence"/>
</dbReference>
<evidence type="ECO:0000313" key="1">
    <source>
        <dbReference type="EMBL" id="VIO69637.1"/>
    </source>
</evidence>
<organism evidence="1 2">
    <name type="scientific">Bradyrhizobium ivorense</name>
    <dbReference type="NCBI Taxonomy" id="2511166"/>
    <lineage>
        <taxon>Bacteria</taxon>
        <taxon>Pseudomonadati</taxon>
        <taxon>Pseudomonadota</taxon>
        <taxon>Alphaproteobacteria</taxon>
        <taxon>Hyphomicrobiales</taxon>
        <taxon>Nitrobacteraceae</taxon>
        <taxon>Bradyrhizobium</taxon>
    </lineage>
</organism>
<name>A0A508T8X1_9BRAD</name>
<dbReference type="EMBL" id="CAADFC020000009">
    <property type="protein sequence ID" value="VIO69637.1"/>
    <property type="molecule type" value="Genomic_DNA"/>
</dbReference>
<dbReference type="AlphaFoldDB" id="A0A508T8X1"/>
<sequence length="211" mass="22670">MAFHDGNERAGCNVLMGHAIGEPSDAKSCCRGDGESCAVVGLEAPARMNRDDFVSIHELPGFGALHQRFMSDELVQRLRDTVRLDIVRARDKFSVDPSDTSRDQVGVLKIADPNGAIESLGNDIDEAITIGSVNVKLRVTSRHFRDYGSEVGRAESKRHRYSQAAAKIACGSDDFLGGFDLGADYGCMVSKRDAGFRESGAAGGSCKKLDA</sequence>